<proteinExistence type="predicted"/>
<evidence type="ECO:0000313" key="2">
    <source>
        <dbReference type="Proteomes" id="UP001200557"/>
    </source>
</evidence>
<dbReference type="InterPro" id="IPR007263">
    <property type="entry name" value="DCC1-like"/>
</dbReference>
<dbReference type="RefSeq" id="WP_235226779.1">
    <property type="nucleotide sequence ID" value="NZ_JAKGAQ010000004.1"/>
</dbReference>
<name>A0ABS9CYY7_9RHOB</name>
<gene>
    <name evidence="1" type="ORF">L0664_15365</name>
</gene>
<reference evidence="1 2" key="1">
    <citation type="submission" date="2022-01" db="EMBL/GenBank/DDBJ databases">
        <title>Octadecabacter sp. nov., isolated from a marine alga.</title>
        <authorList>
            <person name="Jin M.S."/>
            <person name="Kim H.M."/>
            <person name="Han D.M."/>
            <person name="Jung J.J."/>
            <person name="Jeon C.O."/>
        </authorList>
    </citation>
    <scope>NUCLEOTIDE SEQUENCE [LARGE SCALE GENOMIC DNA]</scope>
    <source>
        <strain evidence="1 2">G9-8</strain>
    </source>
</reference>
<accession>A0ABS9CYY7</accession>
<organism evidence="1 2">
    <name type="scientific">Octadecabacter dasysiphoniae</name>
    <dbReference type="NCBI Taxonomy" id="2909341"/>
    <lineage>
        <taxon>Bacteria</taxon>
        <taxon>Pseudomonadati</taxon>
        <taxon>Pseudomonadota</taxon>
        <taxon>Alphaproteobacteria</taxon>
        <taxon>Rhodobacterales</taxon>
        <taxon>Roseobacteraceae</taxon>
        <taxon>Octadecabacter</taxon>
    </lineage>
</organism>
<evidence type="ECO:0000313" key="1">
    <source>
        <dbReference type="EMBL" id="MCF2872453.1"/>
    </source>
</evidence>
<protein>
    <submittedName>
        <fullName evidence="1">DUF393 domain-containing protein</fullName>
    </submittedName>
</protein>
<dbReference type="Proteomes" id="UP001200557">
    <property type="component" value="Unassembled WGS sequence"/>
</dbReference>
<sequence length="126" mass="14485">MGKHTTKILHNDTCPICAREVASYDRLARKSGVTFQLDGLDRAHDWGLDEDTAAQVFRVQRDGQTYEGVAAFRVLWAQLPYWRHVAWFSGLPVIRTLGEWGYKYAAAPFLYGMHKRRERRSQGASQ</sequence>
<dbReference type="Pfam" id="PF04134">
    <property type="entry name" value="DCC1-like"/>
    <property type="match status" value="1"/>
</dbReference>
<dbReference type="EMBL" id="JAKGAQ010000004">
    <property type="protein sequence ID" value="MCF2872453.1"/>
    <property type="molecule type" value="Genomic_DNA"/>
</dbReference>
<comment type="caution">
    <text evidence="1">The sequence shown here is derived from an EMBL/GenBank/DDBJ whole genome shotgun (WGS) entry which is preliminary data.</text>
</comment>
<keyword evidence="2" id="KW-1185">Reference proteome</keyword>